<protein>
    <submittedName>
        <fullName evidence="1">Uncharacterized protein</fullName>
    </submittedName>
</protein>
<accession>A0A2R6XX60</accession>
<evidence type="ECO:0000313" key="1">
    <source>
        <dbReference type="EMBL" id="PTQ50689.1"/>
    </source>
</evidence>
<dbReference type="AlphaFoldDB" id="A0A2R6XX60"/>
<sequence length="82" mass="9092">MASLAWRRSVVASQDLQSITLRPDRPCTDKKSAPAVAALLGPRGACRIRIGGQVEVCTKSKELSFHNELRDGGQELRLWTRM</sequence>
<proteinExistence type="predicted"/>
<keyword evidence="2" id="KW-1185">Reference proteome</keyword>
<dbReference type="EMBL" id="KZ772673">
    <property type="protein sequence ID" value="PTQ50689.1"/>
    <property type="molecule type" value="Genomic_DNA"/>
</dbReference>
<dbReference type="Gramene" id="Mp1g22320.1">
    <property type="protein sequence ID" value="Mp1g22320.1.cds"/>
    <property type="gene ID" value="Mp1g22320"/>
</dbReference>
<reference evidence="2" key="1">
    <citation type="journal article" date="2017" name="Cell">
        <title>Insights into land plant evolution garnered from the Marchantia polymorpha genome.</title>
        <authorList>
            <person name="Bowman J.L."/>
            <person name="Kohchi T."/>
            <person name="Yamato K.T."/>
            <person name="Jenkins J."/>
            <person name="Shu S."/>
            <person name="Ishizaki K."/>
            <person name="Yamaoka S."/>
            <person name="Nishihama R."/>
            <person name="Nakamura Y."/>
            <person name="Berger F."/>
            <person name="Adam C."/>
            <person name="Aki S.S."/>
            <person name="Althoff F."/>
            <person name="Araki T."/>
            <person name="Arteaga-Vazquez M.A."/>
            <person name="Balasubrmanian S."/>
            <person name="Barry K."/>
            <person name="Bauer D."/>
            <person name="Boehm C.R."/>
            <person name="Briginshaw L."/>
            <person name="Caballero-Perez J."/>
            <person name="Catarino B."/>
            <person name="Chen F."/>
            <person name="Chiyoda S."/>
            <person name="Chovatia M."/>
            <person name="Davies K.M."/>
            <person name="Delmans M."/>
            <person name="Demura T."/>
            <person name="Dierschke T."/>
            <person name="Dolan L."/>
            <person name="Dorantes-Acosta A.E."/>
            <person name="Eklund D.M."/>
            <person name="Florent S.N."/>
            <person name="Flores-Sandoval E."/>
            <person name="Fujiyama A."/>
            <person name="Fukuzawa H."/>
            <person name="Galik B."/>
            <person name="Grimanelli D."/>
            <person name="Grimwood J."/>
            <person name="Grossniklaus U."/>
            <person name="Hamada T."/>
            <person name="Haseloff J."/>
            <person name="Hetherington A.J."/>
            <person name="Higo A."/>
            <person name="Hirakawa Y."/>
            <person name="Hundley H.N."/>
            <person name="Ikeda Y."/>
            <person name="Inoue K."/>
            <person name="Inoue S.I."/>
            <person name="Ishida S."/>
            <person name="Jia Q."/>
            <person name="Kakita M."/>
            <person name="Kanazawa T."/>
            <person name="Kawai Y."/>
            <person name="Kawashima T."/>
            <person name="Kennedy M."/>
            <person name="Kinose K."/>
            <person name="Kinoshita T."/>
            <person name="Kohara Y."/>
            <person name="Koide E."/>
            <person name="Komatsu K."/>
            <person name="Kopischke S."/>
            <person name="Kubo M."/>
            <person name="Kyozuka J."/>
            <person name="Lagercrantz U."/>
            <person name="Lin S.S."/>
            <person name="Lindquist E."/>
            <person name="Lipzen A.M."/>
            <person name="Lu C.W."/>
            <person name="De Luna E."/>
            <person name="Martienssen R.A."/>
            <person name="Minamino N."/>
            <person name="Mizutani M."/>
            <person name="Mizutani M."/>
            <person name="Mochizuki N."/>
            <person name="Monte I."/>
            <person name="Mosher R."/>
            <person name="Nagasaki H."/>
            <person name="Nakagami H."/>
            <person name="Naramoto S."/>
            <person name="Nishitani K."/>
            <person name="Ohtani M."/>
            <person name="Okamoto T."/>
            <person name="Okumura M."/>
            <person name="Phillips J."/>
            <person name="Pollak B."/>
            <person name="Reinders A."/>
            <person name="Rovekamp M."/>
            <person name="Sano R."/>
            <person name="Sawa S."/>
            <person name="Schmid M.W."/>
            <person name="Shirakawa M."/>
            <person name="Solano R."/>
            <person name="Spunde A."/>
            <person name="Suetsugu N."/>
            <person name="Sugano S."/>
            <person name="Sugiyama A."/>
            <person name="Sun R."/>
            <person name="Suzuki Y."/>
            <person name="Takenaka M."/>
            <person name="Takezawa D."/>
            <person name="Tomogane H."/>
            <person name="Tsuzuki M."/>
            <person name="Ueda T."/>
            <person name="Umeda M."/>
            <person name="Ward J.M."/>
            <person name="Watanabe Y."/>
            <person name="Yazaki K."/>
            <person name="Yokoyama R."/>
            <person name="Yoshitake Y."/>
            <person name="Yotsui I."/>
            <person name="Zachgo S."/>
            <person name="Schmutz J."/>
        </authorList>
    </citation>
    <scope>NUCLEOTIDE SEQUENCE [LARGE SCALE GENOMIC DNA]</scope>
    <source>
        <strain evidence="2">Tak-1</strain>
    </source>
</reference>
<name>A0A2R6XX60_MARPO</name>
<organism evidence="1 2">
    <name type="scientific">Marchantia polymorpha</name>
    <name type="common">Common liverwort</name>
    <name type="synonym">Marchantia aquatica</name>
    <dbReference type="NCBI Taxonomy" id="3197"/>
    <lineage>
        <taxon>Eukaryota</taxon>
        <taxon>Viridiplantae</taxon>
        <taxon>Streptophyta</taxon>
        <taxon>Embryophyta</taxon>
        <taxon>Marchantiophyta</taxon>
        <taxon>Marchantiopsida</taxon>
        <taxon>Marchantiidae</taxon>
        <taxon>Marchantiales</taxon>
        <taxon>Marchantiaceae</taxon>
        <taxon>Marchantia</taxon>
    </lineage>
</organism>
<gene>
    <name evidence="1" type="ORF">MARPO_0001s0570</name>
</gene>
<dbReference type="Proteomes" id="UP000244005">
    <property type="component" value="Unassembled WGS sequence"/>
</dbReference>
<evidence type="ECO:0000313" key="2">
    <source>
        <dbReference type="Proteomes" id="UP000244005"/>
    </source>
</evidence>